<dbReference type="Pfam" id="PF13517">
    <property type="entry name" value="FG-GAP_3"/>
    <property type="match status" value="5"/>
</dbReference>
<dbReference type="SUPFAM" id="SSF69318">
    <property type="entry name" value="Integrin alpha N-terminal domain"/>
    <property type="match status" value="3"/>
</dbReference>
<feature type="transmembrane region" description="Helical" evidence="2">
    <location>
        <begin position="12"/>
        <end position="30"/>
    </location>
</feature>
<evidence type="ECO:0000256" key="2">
    <source>
        <dbReference type="SAM" id="Phobius"/>
    </source>
</evidence>
<dbReference type="Proteomes" id="UP000184406">
    <property type="component" value="Unassembled WGS sequence"/>
</dbReference>
<gene>
    <name evidence="4" type="ORF">SAMN03080594_10131</name>
</gene>
<dbReference type="Pfam" id="PF07593">
    <property type="entry name" value="UnbV_ASPIC"/>
    <property type="match status" value="1"/>
</dbReference>
<keyword evidence="2" id="KW-0812">Transmembrane</keyword>
<reference evidence="5" key="1">
    <citation type="submission" date="2016-11" db="EMBL/GenBank/DDBJ databases">
        <authorList>
            <person name="Varghese N."/>
            <person name="Submissions S."/>
        </authorList>
    </citation>
    <scope>NUCLEOTIDE SEQUENCE [LARGE SCALE GENOMIC DNA]</scope>
    <source>
        <strain evidence="5">DSM 17539</strain>
    </source>
</reference>
<organism evidence="4 5">
    <name type="scientific">Arenibacter palladensis</name>
    <dbReference type="NCBI Taxonomy" id="237373"/>
    <lineage>
        <taxon>Bacteria</taxon>
        <taxon>Pseudomonadati</taxon>
        <taxon>Bacteroidota</taxon>
        <taxon>Flavobacteriia</taxon>
        <taxon>Flavobacteriales</taxon>
        <taxon>Flavobacteriaceae</taxon>
        <taxon>Arenibacter</taxon>
    </lineage>
</organism>
<proteinExistence type="predicted"/>
<dbReference type="Gene3D" id="2.130.10.130">
    <property type="entry name" value="Integrin alpha, N-terminal"/>
    <property type="match status" value="3"/>
</dbReference>
<name>A0A1M4SUC6_9FLAO</name>
<evidence type="ECO:0000256" key="1">
    <source>
        <dbReference type="ARBA" id="ARBA00022729"/>
    </source>
</evidence>
<dbReference type="InterPro" id="IPR027039">
    <property type="entry name" value="Crtac1"/>
</dbReference>
<evidence type="ECO:0000313" key="4">
    <source>
        <dbReference type="EMBL" id="SHE35778.1"/>
    </source>
</evidence>
<keyword evidence="1" id="KW-0732">Signal</keyword>
<sequence length="1123" mass="126379">MKITIIMDKSLKLIWCKYIYVCVFLPFFFFNISCSEFKNRPDKKLFEKISAADSGIHFANLLQENDSINYFEYMYIYMGGGVAIGDLNNDGLPDIYFTGNMTENKLYLNKGDLRFEDITQQANVGGDDRWVTGVTMGDANEDGWLDIYVSVSGKWTTTKNLLFINDAKHGEIPTFTEAAEEYGVADTGNSTQAVFFDYDLDGDQDLYVVNYPLVSSRTSISTFLNFRYNAPYDKSDRLYRNDGNNKFTDVTQQLGLNKYGLSLGVSVGDYNQDGWPDIYVSNDFSTPDYFLINNKDGTFTDQNLNLTNHTSYFGMGTDVADFNNDGLLDLYQVDMMPKSHRRAKENMDSMDPERFYKMVDHEMHYQYSINTLQMNIGNDTLGLPHFGDIAKLAGVSSTDWSWASIFADFDNDGLKDIYVTNGVRRDINNSDYFRSDALQNLKNKNPLDLTLKIPSEKIDNFAFKNNGDLTFVNVSKEWGVNYNGFSNGVAYADLDNDGDLDLVLNNLDDASVVYENKTSDNKTNNYLRIKFEGPKTNAFGLGCKIWLEDNGKTQFQEMTLSRGFQSSVEPIAHFGVGTKENIKKVKVLWQDGKEEILNDISANQLLTVNYINASNPKSSTEPNKEISYFEDITKKVGLQYKHEENNFDDFSFQVLLPHKISEYGPALAVGDIDNDGLDDLYVGGANRSTSAMFRQSKNGTFSKIMTDLWEQDKGQEDVSAIFFDANGDGFLDLYVVCGGNEYREGHEYYQDRFYLNKGYGKFEKQSSALPNMTTSGSTVITADYDNDGDLDLFVGGRITPRNYPTAPKSYILRNDSNKEGVKFVDVTEEVAPALLNLGMVTKAEWIDIDGDDKKDLVLIGEWMGITYLKNINGKFVNKSDSAGFANTTGWWFGMTSCDFDKDGDIDFIMGNLGENYKYQAHEDEPFSLYTYDYDNNGKNDIVLSKIEKGTQIPVRGRECSSQQIPAIKTKFKDYHSFATASLEEIYSTEHLQKSTHYEIKSFAHSYVENIGNGKFKFHPLDNLAQIAPINSMATHDINKDGNLDVIYAGNLYGSEVETPRGDAGYGGLLLGDGNGGLTSTMPYETGLMIKGEVKSVKKLRLANGSTGILFAKNNDYLQLLKIL</sequence>
<accession>A0A1M4SUC6</accession>
<feature type="domain" description="ASPIC/UnbV" evidence="3">
    <location>
        <begin position="540"/>
        <end position="607"/>
    </location>
</feature>
<dbReference type="PANTHER" id="PTHR16026">
    <property type="entry name" value="CARTILAGE ACIDIC PROTEIN 1"/>
    <property type="match status" value="1"/>
</dbReference>
<keyword evidence="5" id="KW-1185">Reference proteome</keyword>
<dbReference type="EMBL" id="FQUX01000001">
    <property type="protein sequence ID" value="SHE35778.1"/>
    <property type="molecule type" value="Genomic_DNA"/>
</dbReference>
<evidence type="ECO:0000259" key="3">
    <source>
        <dbReference type="Pfam" id="PF07593"/>
    </source>
</evidence>
<dbReference type="InterPro" id="IPR013517">
    <property type="entry name" value="FG-GAP"/>
</dbReference>
<dbReference type="AlphaFoldDB" id="A0A1M4SUC6"/>
<dbReference type="PANTHER" id="PTHR16026:SF0">
    <property type="entry name" value="CARTILAGE ACIDIC PROTEIN 1"/>
    <property type="match status" value="1"/>
</dbReference>
<evidence type="ECO:0000313" key="5">
    <source>
        <dbReference type="Proteomes" id="UP000184406"/>
    </source>
</evidence>
<keyword evidence="2" id="KW-0472">Membrane</keyword>
<dbReference type="InterPro" id="IPR011519">
    <property type="entry name" value="UnbV_ASPIC"/>
</dbReference>
<dbReference type="InterPro" id="IPR028994">
    <property type="entry name" value="Integrin_alpha_N"/>
</dbReference>
<keyword evidence="2" id="KW-1133">Transmembrane helix</keyword>
<protein>
    <submittedName>
        <fullName evidence="4">FG-GAP repeat-containing protein</fullName>
    </submittedName>
</protein>